<dbReference type="OrthoDB" id="249146at2759"/>
<keyword evidence="2" id="KW-1185">Reference proteome</keyword>
<comment type="caution">
    <text evidence="1">The sequence shown here is derived from an EMBL/GenBank/DDBJ whole genome shotgun (WGS) entry which is preliminary data.</text>
</comment>
<dbReference type="EMBL" id="MKGL01000197">
    <property type="protein sequence ID" value="RNF03402.1"/>
    <property type="molecule type" value="Genomic_DNA"/>
</dbReference>
<dbReference type="PANTHER" id="PTHR16166">
    <property type="entry name" value="VACUOLAR PROTEIN SORTING-ASSOCIATED PROTEIN VPS13"/>
    <property type="match status" value="1"/>
</dbReference>
<evidence type="ECO:0000313" key="1">
    <source>
        <dbReference type="EMBL" id="RNF03402.1"/>
    </source>
</evidence>
<dbReference type="GO" id="GO:0045053">
    <property type="term" value="P:protein retention in Golgi apparatus"/>
    <property type="evidence" value="ECO:0007669"/>
    <property type="project" value="TreeGrafter"/>
</dbReference>
<dbReference type="InterPro" id="IPR026847">
    <property type="entry name" value="VPS13"/>
</dbReference>
<name>A0A422ND88_TRYRA</name>
<protein>
    <submittedName>
        <fullName evidence="1">Uncharacterized protein</fullName>
    </submittedName>
</protein>
<organism evidence="1 2">
    <name type="scientific">Trypanosoma rangeli</name>
    <dbReference type="NCBI Taxonomy" id="5698"/>
    <lineage>
        <taxon>Eukaryota</taxon>
        <taxon>Discoba</taxon>
        <taxon>Euglenozoa</taxon>
        <taxon>Kinetoplastea</taxon>
        <taxon>Metakinetoplastina</taxon>
        <taxon>Trypanosomatida</taxon>
        <taxon>Trypanosomatidae</taxon>
        <taxon>Trypanosoma</taxon>
        <taxon>Herpetosoma</taxon>
    </lineage>
</organism>
<dbReference type="Proteomes" id="UP000283634">
    <property type="component" value="Unassembled WGS sequence"/>
</dbReference>
<dbReference type="GeneID" id="40329698"/>
<dbReference type="GO" id="GO:0006623">
    <property type="term" value="P:protein targeting to vacuole"/>
    <property type="evidence" value="ECO:0007669"/>
    <property type="project" value="TreeGrafter"/>
</dbReference>
<sequence length="851" mass="92346">MVEVSVNTQGPYTYVTVQYPVVPPYLVVNRTDRPLELYNTQCRLLAQVRPGCMQPFIPDVRNSNSRTRVCFATTPVDDAPFAPASTTTGTTAGAGSIVGVVEKGAEKTPQTFVEFNFQQSMAPQEASNPLGIGYTLSLGPFAQQIVEITSTAAGVERALHTYQPSPPSPLDVVMNLGRFTVSVVMADRDLLFGAVVDARVHFNRQGTKEVVDFSVKNFQLDNQTEAKPIFEVTVVAIRSSPEVACFSGHVERTLVPAKAVVHLDEVRLDVVPLALRISDNVLVALVAFRAQLSTEAPLRHASPTAEELFDTAPLSVGAMNTRVILERMVVNPLVVRLWFEREVDGHDFIREHMQVRTAALVSMLVRSCEDVRIAMPGIAVQKRSSSADLMLKWMAQAYLDGIREEIRGLLFQYASSLPLLGVPIKLVSGIGCGAMKFFQEPIAGLSTSPKAFAMGFASGSSALVTEVVGGGLGAVSNLAKAGADLMGVASGGRQRKRTGLLQGIASGVTGVLTKPMEGAAESGATGLVRGVGMGLLGVVANPVAGLLSDVSKVTGAVAQLCDDSYLPEVRRMRKLRDFHAMGAVAEYGSVISLFEYERGEHNGVRWKGDTFIPTDGPRWYPSTKEEAQHTFNLPAVAWRLALYDTSFEGWRFCARYYGIYTREQAPTARVRRRRWVAVLRPPPTSRVARLVQQVVPVVSSGVCGSGAGEENNSGGDAATTPAAAAKVAPEHGSPALEIAVPEDASTTTAVQPPASFVSQEVVEIYEYESKVPILGWGHRFLPAGCSRWQYRDGRVAPRKSEFQLRQGWVWSSAWKTASIAGDEWEYVQVGSKSSSPTLRRRCWRRTARRMQ</sequence>
<evidence type="ECO:0000313" key="2">
    <source>
        <dbReference type="Proteomes" id="UP000283634"/>
    </source>
</evidence>
<gene>
    <name evidence="1" type="ORF">TraAM80_05765</name>
</gene>
<dbReference type="AlphaFoldDB" id="A0A422ND88"/>
<dbReference type="RefSeq" id="XP_029237487.1">
    <property type="nucleotide sequence ID" value="XM_029382632.1"/>
</dbReference>
<proteinExistence type="predicted"/>
<accession>A0A422ND88</accession>
<dbReference type="PANTHER" id="PTHR16166:SF140">
    <property type="entry name" value="PEROXIN_FERLIN DOMAIN-CONTAINING PROTEIN"/>
    <property type="match status" value="1"/>
</dbReference>
<reference evidence="1 2" key="1">
    <citation type="journal article" date="2018" name="BMC Genomics">
        <title>Genomic comparison of Trypanosoma conorhini and Trypanosoma rangeli to Trypanosoma cruzi strains of high and low virulence.</title>
        <authorList>
            <person name="Bradwell K.R."/>
            <person name="Koparde V.N."/>
            <person name="Matveyev A.V."/>
            <person name="Serrano M.G."/>
            <person name="Alves J.M."/>
            <person name="Parikh H."/>
            <person name="Huang B."/>
            <person name="Lee V."/>
            <person name="Espinosa-Alvarez O."/>
            <person name="Ortiz P.A."/>
            <person name="Costa-Martins A.G."/>
            <person name="Teixeira M.M."/>
            <person name="Buck G.A."/>
        </authorList>
    </citation>
    <scope>NUCLEOTIDE SEQUENCE [LARGE SCALE GENOMIC DNA]</scope>
    <source>
        <strain evidence="1 2">AM80</strain>
    </source>
</reference>